<reference evidence="2 3" key="1">
    <citation type="submission" date="2017-05" db="EMBL/GenBank/DDBJ databases">
        <title>Complete and WGS of Bordetella genogroups.</title>
        <authorList>
            <person name="Spilker T."/>
            <person name="LiPuma J."/>
        </authorList>
    </citation>
    <scope>NUCLEOTIDE SEQUENCE [LARGE SCALE GENOMIC DNA]</scope>
    <source>
        <strain evidence="2 3">AU9919</strain>
    </source>
</reference>
<dbReference type="RefSeq" id="WP_094821475.1">
    <property type="nucleotide sequence ID" value="NZ_NEVO01000008.1"/>
</dbReference>
<gene>
    <name evidence="2" type="ORF">CAL20_07070</name>
</gene>
<dbReference type="Proteomes" id="UP000216885">
    <property type="component" value="Unassembled WGS sequence"/>
</dbReference>
<comment type="caution">
    <text evidence="2">The sequence shown here is derived from an EMBL/GenBank/DDBJ whole genome shotgun (WGS) entry which is preliminary data.</text>
</comment>
<sequence>MAVVYADFVRERGKGGRTVKTYRAKSQRAKAYQRATAAAAQRAAAPVHVRQGGAIFWMIMLLAPLAGLAAPLLAVPLIGEPQGWILAGAGLLACVLMLLRLAVHEADHAQHSK</sequence>
<proteinExistence type="predicted"/>
<organism evidence="2 3">
    <name type="scientific">Bordetella genomosp. 4</name>
    <dbReference type="NCBI Taxonomy" id="463044"/>
    <lineage>
        <taxon>Bacteria</taxon>
        <taxon>Pseudomonadati</taxon>
        <taxon>Pseudomonadota</taxon>
        <taxon>Betaproteobacteria</taxon>
        <taxon>Burkholderiales</taxon>
        <taxon>Alcaligenaceae</taxon>
        <taxon>Bordetella</taxon>
    </lineage>
</organism>
<protein>
    <submittedName>
        <fullName evidence="2">Uncharacterized protein</fullName>
    </submittedName>
</protein>
<keyword evidence="1" id="KW-0472">Membrane</keyword>
<name>A0A261UBS5_9BORD</name>
<keyword evidence="1" id="KW-0812">Transmembrane</keyword>
<dbReference type="AlphaFoldDB" id="A0A261UBS5"/>
<keyword evidence="1" id="KW-1133">Transmembrane helix</keyword>
<evidence type="ECO:0000313" key="3">
    <source>
        <dbReference type="Proteomes" id="UP000216885"/>
    </source>
</evidence>
<evidence type="ECO:0000313" key="2">
    <source>
        <dbReference type="EMBL" id="OZI58303.1"/>
    </source>
</evidence>
<dbReference type="EMBL" id="NEVQ01000009">
    <property type="protein sequence ID" value="OZI58303.1"/>
    <property type="molecule type" value="Genomic_DNA"/>
</dbReference>
<feature type="transmembrane region" description="Helical" evidence="1">
    <location>
        <begin position="84"/>
        <end position="103"/>
    </location>
</feature>
<accession>A0A261UBS5</accession>
<keyword evidence="3" id="KW-1185">Reference proteome</keyword>
<feature type="transmembrane region" description="Helical" evidence="1">
    <location>
        <begin position="55"/>
        <end position="78"/>
    </location>
</feature>
<evidence type="ECO:0000256" key="1">
    <source>
        <dbReference type="SAM" id="Phobius"/>
    </source>
</evidence>